<dbReference type="Proteomes" id="UP001152795">
    <property type="component" value="Unassembled WGS sequence"/>
</dbReference>
<dbReference type="Gene3D" id="1.10.1300.10">
    <property type="entry name" value="3'5'-cyclic nucleotide phosphodiesterase, catalytic domain"/>
    <property type="match status" value="1"/>
</dbReference>
<dbReference type="PANTHER" id="PTHR11347">
    <property type="entry name" value="CYCLIC NUCLEOTIDE PHOSPHODIESTERASE"/>
    <property type="match status" value="1"/>
</dbReference>
<dbReference type="GO" id="GO:0004114">
    <property type="term" value="F:3',5'-cyclic-nucleotide phosphodiesterase activity"/>
    <property type="evidence" value="ECO:0007669"/>
    <property type="project" value="InterPro"/>
</dbReference>
<proteinExistence type="predicted"/>
<dbReference type="PROSITE" id="PS51845">
    <property type="entry name" value="PDEASE_I_2"/>
    <property type="match status" value="1"/>
</dbReference>
<name>A0A6S7LNX9_PARCT</name>
<dbReference type="InterPro" id="IPR023088">
    <property type="entry name" value="PDEase"/>
</dbReference>
<organism evidence="1 2">
    <name type="scientific">Paramuricea clavata</name>
    <name type="common">Red gorgonian</name>
    <name type="synonym">Violescent sea-whip</name>
    <dbReference type="NCBI Taxonomy" id="317549"/>
    <lineage>
        <taxon>Eukaryota</taxon>
        <taxon>Metazoa</taxon>
        <taxon>Cnidaria</taxon>
        <taxon>Anthozoa</taxon>
        <taxon>Octocorallia</taxon>
        <taxon>Malacalcyonacea</taxon>
        <taxon>Plexauridae</taxon>
        <taxon>Paramuricea</taxon>
    </lineage>
</organism>
<comment type="caution">
    <text evidence="1">The sequence shown here is derived from an EMBL/GenBank/DDBJ whole genome shotgun (WGS) entry which is preliminary data.</text>
</comment>
<feature type="non-terminal residue" evidence="1">
    <location>
        <position position="1"/>
    </location>
</feature>
<dbReference type="AlphaFoldDB" id="A0A6S7LNX9"/>
<dbReference type="InterPro" id="IPR036971">
    <property type="entry name" value="PDEase_catalytic_dom_sf"/>
</dbReference>
<dbReference type="GO" id="GO:0007165">
    <property type="term" value="P:signal transduction"/>
    <property type="evidence" value="ECO:0007669"/>
    <property type="project" value="InterPro"/>
</dbReference>
<evidence type="ECO:0000313" key="2">
    <source>
        <dbReference type="Proteomes" id="UP001152795"/>
    </source>
</evidence>
<dbReference type="Pfam" id="PF00233">
    <property type="entry name" value="PDEase_I"/>
    <property type="match status" value="1"/>
</dbReference>
<sequence length="90" mass="10324">MMMTACDVSAITKPWPIQQTVAKLVASEFFEQGDIERDELKSEPMEFTVLNNSLCLSFSIFKPMMDRKKKDDLPKMQVGFIDAICLPIYK</sequence>
<gene>
    <name evidence="1" type="ORF">PACLA_8A081044</name>
</gene>
<dbReference type="OrthoDB" id="6017640at2759"/>
<reference evidence="1" key="1">
    <citation type="submission" date="2020-04" db="EMBL/GenBank/DDBJ databases">
        <authorList>
            <person name="Alioto T."/>
            <person name="Alioto T."/>
            <person name="Gomez Garrido J."/>
        </authorList>
    </citation>
    <scope>NUCLEOTIDE SEQUENCE</scope>
    <source>
        <strain evidence="1">A484AB</strain>
    </source>
</reference>
<accession>A0A6S7LNX9</accession>
<keyword evidence="2" id="KW-1185">Reference proteome</keyword>
<dbReference type="SUPFAM" id="SSF109604">
    <property type="entry name" value="HD-domain/PDEase-like"/>
    <property type="match status" value="1"/>
</dbReference>
<dbReference type="PRINTS" id="PR00387">
    <property type="entry name" value="PDIESTERASE1"/>
</dbReference>
<dbReference type="InterPro" id="IPR002073">
    <property type="entry name" value="PDEase_catalytic_dom"/>
</dbReference>
<dbReference type="EMBL" id="CACRXK020025505">
    <property type="protein sequence ID" value="CAB4039522.1"/>
    <property type="molecule type" value="Genomic_DNA"/>
</dbReference>
<evidence type="ECO:0000313" key="1">
    <source>
        <dbReference type="EMBL" id="CAB4039522.1"/>
    </source>
</evidence>
<protein>
    <submittedName>
        <fullName evidence="1">cGMP-specific 3,5 -cyclic phosphodiesterase-like isoform X1</fullName>
    </submittedName>
</protein>